<feature type="compositionally biased region" description="Basic and acidic residues" evidence="1">
    <location>
        <begin position="300"/>
        <end position="317"/>
    </location>
</feature>
<dbReference type="AlphaFoldDB" id="A0A2S7U2H8"/>
<gene>
    <name evidence="2" type="ORF">BSZ32_08595</name>
</gene>
<keyword evidence="3" id="KW-1185">Reference proteome</keyword>
<name>A0A2S7U2H8_9BACT</name>
<accession>A0A2S7U2H8</accession>
<evidence type="ECO:0000313" key="2">
    <source>
        <dbReference type="EMBL" id="PQJ28562.1"/>
    </source>
</evidence>
<evidence type="ECO:0000313" key="3">
    <source>
        <dbReference type="Proteomes" id="UP000239907"/>
    </source>
</evidence>
<dbReference type="EMBL" id="MQWA01000001">
    <property type="protein sequence ID" value="PQJ28562.1"/>
    <property type="molecule type" value="Genomic_DNA"/>
</dbReference>
<evidence type="ECO:0000256" key="1">
    <source>
        <dbReference type="SAM" id="MobiDB-lite"/>
    </source>
</evidence>
<protein>
    <submittedName>
        <fullName evidence="2">Uncharacterized protein</fullName>
    </submittedName>
</protein>
<dbReference type="Proteomes" id="UP000239907">
    <property type="component" value="Unassembled WGS sequence"/>
</dbReference>
<feature type="compositionally biased region" description="Basic and acidic residues" evidence="1">
    <location>
        <begin position="277"/>
        <end position="288"/>
    </location>
</feature>
<sequence length="421" mass="47328">MLAKFTHELSGKGEALPWKLQIILQGRFLDFSSQTTNAMGNAQIWIPKGASEEQRAKLTKAFSDISNIAAKMAETPADQIEGIRSLFGQLEKNRERAKTLLSDGKIENLDPDFTDIRLKDHQAMLPSIKSNISLLNHLEEKNYQAFITQLQKELNAETADAVFGLSGELSSLSGVSEKGDEAIEELSQIMEIDLLSTQKKVVDHLQGPGLKNAIPHQQKAAELLKKGVKLLDFAVVEFVKAKNKLELPSPPEGAEPVKDPSEEQIEEALRKALAALEKEARQSDEKKMGLGLGTTRNLKMKQDWEKTSEKKKKEMEKKRRQMQQASAKQKQQAKKAQRAAAKAQQMASQKGQNIAERLNKQVAVPWKNRQTQSFDGQVTWNKLASELRQSLTQDIESDIPEEYREAIQQYFREVAEANKEQ</sequence>
<proteinExistence type="predicted"/>
<comment type="caution">
    <text evidence="2">The sequence shown here is derived from an EMBL/GenBank/DDBJ whole genome shotgun (WGS) entry which is preliminary data.</text>
</comment>
<organism evidence="2 3">
    <name type="scientific">Rubritalea profundi</name>
    <dbReference type="NCBI Taxonomy" id="1658618"/>
    <lineage>
        <taxon>Bacteria</taxon>
        <taxon>Pseudomonadati</taxon>
        <taxon>Verrucomicrobiota</taxon>
        <taxon>Verrucomicrobiia</taxon>
        <taxon>Verrucomicrobiales</taxon>
        <taxon>Rubritaleaceae</taxon>
        <taxon>Rubritalea</taxon>
    </lineage>
</organism>
<feature type="region of interest" description="Disordered" evidence="1">
    <location>
        <begin position="277"/>
        <end position="356"/>
    </location>
</feature>
<reference evidence="2 3" key="1">
    <citation type="submission" date="2016-12" db="EMBL/GenBank/DDBJ databases">
        <title>Study of bacterial adaptation to deep sea.</title>
        <authorList>
            <person name="Song J."/>
            <person name="Yoshizawa S."/>
            <person name="Kogure K."/>
        </authorList>
    </citation>
    <scope>NUCLEOTIDE SEQUENCE [LARGE SCALE GENOMIC DNA]</scope>
    <source>
        <strain evidence="2 3">SAORIC-165</strain>
    </source>
</reference>
<feature type="compositionally biased region" description="Low complexity" evidence="1">
    <location>
        <begin position="338"/>
        <end position="350"/>
    </location>
</feature>